<evidence type="ECO:0000313" key="3">
    <source>
        <dbReference type="Proteomes" id="UP000541444"/>
    </source>
</evidence>
<protein>
    <recommendedName>
        <fullName evidence="1">Replication factor A C-terminal domain-containing protein</fullName>
    </recommendedName>
</protein>
<gene>
    <name evidence="2" type="ORF">GIB67_000352</name>
</gene>
<dbReference type="Gene3D" id="2.40.50.140">
    <property type="entry name" value="Nucleic acid-binding proteins"/>
    <property type="match status" value="1"/>
</dbReference>
<dbReference type="AlphaFoldDB" id="A0A7J7LCQ7"/>
<feature type="non-terminal residue" evidence="2">
    <location>
        <position position="1"/>
    </location>
</feature>
<accession>A0A7J7LCQ7</accession>
<comment type="caution">
    <text evidence="2">The sequence shown here is derived from an EMBL/GenBank/DDBJ whole genome shotgun (WGS) entry which is preliminary data.</text>
</comment>
<dbReference type="OrthoDB" id="1922776at2759"/>
<dbReference type="Proteomes" id="UP000541444">
    <property type="component" value="Unassembled WGS sequence"/>
</dbReference>
<evidence type="ECO:0000259" key="1">
    <source>
        <dbReference type="Pfam" id="PF08646"/>
    </source>
</evidence>
<organism evidence="2 3">
    <name type="scientific">Kingdonia uniflora</name>
    <dbReference type="NCBI Taxonomy" id="39325"/>
    <lineage>
        <taxon>Eukaryota</taxon>
        <taxon>Viridiplantae</taxon>
        <taxon>Streptophyta</taxon>
        <taxon>Embryophyta</taxon>
        <taxon>Tracheophyta</taxon>
        <taxon>Spermatophyta</taxon>
        <taxon>Magnoliopsida</taxon>
        <taxon>Ranunculales</taxon>
        <taxon>Circaeasteraceae</taxon>
        <taxon>Kingdonia</taxon>
    </lineage>
</organism>
<dbReference type="EMBL" id="JACGCM010002394">
    <property type="protein sequence ID" value="KAF6140304.1"/>
    <property type="molecule type" value="Genomic_DNA"/>
</dbReference>
<dbReference type="InterPro" id="IPR013955">
    <property type="entry name" value="Rep_factor-A_C"/>
</dbReference>
<dbReference type="SUPFAM" id="SSF50249">
    <property type="entry name" value="Nucleic acid-binding proteins"/>
    <property type="match status" value="1"/>
</dbReference>
<dbReference type="InterPro" id="IPR012340">
    <property type="entry name" value="NA-bd_OB-fold"/>
</dbReference>
<dbReference type="Pfam" id="PF08646">
    <property type="entry name" value="Rep_fac-A_C"/>
    <property type="match status" value="1"/>
</dbReference>
<keyword evidence="3" id="KW-1185">Reference proteome</keyword>
<name>A0A7J7LCQ7_9MAGN</name>
<sequence>MICTVIAMDPTNFYYRVCSACERTLADTNTHCNFCSFNAHNPGSFGSKRLYRILLSIADAEKVFVVICFDRVARVLFGCSADKFFDFAKLNPFAGSPPRQKI</sequence>
<evidence type="ECO:0000313" key="2">
    <source>
        <dbReference type="EMBL" id="KAF6140304.1"/>
    </source>
</evidence>
<feature type="domain" description="Replication factor A C-terminal" evidence="1">
    <location>
        <begin position="2"/>
        <end position="88"/>
    </location>
</feature>
<reference evidence="2 3" key="1">
    <citation type="journal article" date="2020" name="IScience">
        <title>Genome Sequencing of the Endangered Kingdonia uniflora (Circaeasteraceae, Ranunculales) Reveals Potential Mechanisms of Evolutionary Specialization.</title>
        <authorList>
            <person name="Sun Y."/>
            <person name="Deng T."/>
            <person name="Zhang A."/>
            <person name="Moore M.J."/>
            <person name="Landis J.B."/>
            <person name="Lin N."/>
            <person name="Zhang H."/>
            <person name="Zhang X."/>
            <person name="Huang J."/>
            <person name="Zhang X."/>
            <person name="Sun H."/>
            <person name="Wang H."/>
        </authorList>
    </citation>
    <scope>NUCLEOTIDE SEQUENCE [LARGE SCALE GENOMIC DNA]</scope>
    <source>
        <strain evidence="2">TB1705</strain>
        <tissue evidence="2">Leaf</tissue>
    </source>
</reference>
<proteinExistence type="predicted"/>